<name>A0A433QQE9_9FUNG</name>
<accession>A0A433QQE9</accession>
<organism evidence="1 2">
    <name type="scientific">Jimgerdemannia flammicorona</name>
    <dbReference type="NCBI Taxonomy" id="994334"/>
    <lineage>
        <taxon>Eukaryota</taxon>
        <taxon>Fungi</taxon>
        <taxon>Fungi incertae sedis</taxon>
        <taxon>Mucoromycota</taxon>
        <taxon>Mucoromycotina</taxon>
        <taxon>Endogonomycetes</taxon>
        <taxon>Endogonales</taxon>
        <taxon>Endogonaceae</taxon>
        <taxon>Jimgerdemannia</taxon>
    </lineage>
</organism>
<evidence type="ECO:0000313" key="1">
    <source>
        <dbReference type="EMBL" id="RUS31990.1"/>
    </source>
</evidence>
<dbReference type="AlphaFoldDB" id="A0A433QQE9"/>
<proteinExistence type="predicted"/>
<keyword evidence="2" id="KW-1185">Reference proteome</keyword>
<dbReference type="EMBL" id="RBNJ01002416">
    <property type="protein sequence ID" value="RUS31990.1"/>
    <property type="molecule type" value="Genomic_DNA"/>
</dbReference>
<sequence>MNDVIMRAEMTTRKLWHVEIGSQLKYYFSTVNLFTLCTIANGRDIHPVLPKIHDIRLSSPSF</sequence>
<comment type="caution">
    <text evidence="1">The sequence shown here is derived from an EMBL/GenBank/DDBJ whole genome shotgun (WGS) entry which is preliminary data.</text>
</comment>
<reference evidence="1 2" key="1">
    <citation type="journal article" date="2018" name="New Phytol.">
        <title>Phylogenomics of Endogonaceae and evolution of mycorrhizas within Mucoromycota.</title>
        <authorList>
            <person name="Chang Y."/>
            <person name="Desiro A."/>
            <person name="Na H."/>
            <person name="Sandor L."/>
            <person name="Lipzen A."/>
            <person name="Clum A."/>
            <person name="Barry K."/>
            <person name="Grigoriev I.V."/>
            <person name="Martin F.M."/>
            <person name="Stajich J.E."/>
            <person name="Smith M.E."/>
            <person name="Bonito G."/>
            <person name="Spatafora J.W."/>
        </authorList>
    </citation>
    <scope>NUCLEOTIDE SEQUENCE [LARGE SCALE GENOMIC DNA]</scope>
    <source>
        <strain evidence="1 2">AD002</strain>
    </source>
</reference>
<protein>
    <submittedName>
        <fullName evidence="1">Uncharacterized protein</fullName>
    </submittedName>
</protein>
<gene>
    <name evidence="1" type="ORF">BC938DRAFT_476557</name>
</gene>
<evidence type="ECO:0000313" key="2">
    <source>
        <dbReference type="Proteomes" id="UP000274822"/>
    </source>
</evidence>
<dbReference type="Proteomes" id="UP000274822">
    <property type="component" value="Unassembled WGS sequence"/>
</dbReference>